<keyword evidence="3" id="KW-1185">Reference proteome</keyword>
<sequence>MLDTGSEHAAHADVGCNGKTDRVQDEQRKDTCDHLQLHPPHNDGHRQQTCTLTPTAAVDLSERHVTRLLTTPTSSGSI</sequence>
<comment type="caution">
    <text evidence="2">The sequence shown here is derived from an EMBL/GenBank/DDBJ whole genome shotgun (WGS) entry which is preliminary data.</text>
</comment>
<protein>
    <submittedName>
        <fullName evidence="2">Uncharacterized protein</fullName>
    </submittedName>
</protein>
<accession>A0AA88M7B4</accession>
<feature type="compositionally biased region" description="Basic and acidic residues" evidence="1">
    <location>
        <begin position="1"/>
        <end position="11"/>
    </location>
</feature>
<dbReference type="EMBL" id="JAUPFM010000014">
    <property type="protein sequence ID" value="KAK2830868.1"/>
    <property type="molecule type" value="Genomic_DNA"/>
</dbReference>
<name>A0AA88M7B4_CHASR</name>
<organism evidence="2 3">
    <name type="scientific">Channa striata</name>
    <name type="common">Snakehead murrel</name>
    <name type="synonym">Ophicephalus striatus</name>
    <dbReference type="NCBI Taxonomy" id="64152"/>
    <lineage>
        <taxon>Eukaryota</taxon>
        <taxon>Metazoa</taxon>
        <taxon>Chordata</taxon>
        <taxon>Craniata</taxon>
        <taxon>Vertebrata</taxon>
        <taxon>Euteleostomi</taxon>
        <taxon>Actinopterygii</taxon>
        <taxon>Neopterygii</taxon>
        <taxon>Teleostei</taxon>
        <taxon>Neoteleostei</taxon>
        <taxon>Acanthomorphata</taxon>
        <taxon>Anabantaria</taxon>
        <taxon>Anabantiformes</taxon>
        <taxon>Channoidei</taxon>
        <taxon>Channidae</taxon>
        <taxon>Channa</taxon>
    </lineage>
</organism>
<reference evidence="2" key="1">
    <citation type="submission" date="2023-07" db="EMBL/GenBank/DDBJ databases">
        <title>Chromosome-level Genome Assembly of Striped Snakehead (Channa striata).</title>
        <authorList>
            <person name="Liu H."/>
        </authorList>
    </citation>
    <scope>NUCLEOTIDE SEQUENCE</scope>
    <source>
        <strain evidence="2">Gz</strain>
        <tissue evidence="2">Muscle</tissue>
    </source>
</reference>
<proteinExistence type="predicted"/>
<feature type="region of interest" description="Disordered" evidence="1">
    <location>
        <begin position="1"/>
        <end position="48"/>
    </location>
</feature>
<gene>
    <name evidence="2" type="ORF">Q5P01_018799</name>
</gene>
<evidence type="ECO:0000256" key="1">
    <source>
        <dbReference type="SAM" id="MobiDB-lite"/>
    </source>
</evidence>
<dbReference type="AlphaFoldDB" id="A0AA88M7B4"/>
<evidence type="ECO:0000313" key="2">
    <source>
        <dbReference type="EMBL" id="KAK2830868.1"/>
    </source>
</evidence>
<feature type="compositionally biased region" description="Basic and acidic residues" evidence="1">
    <location>
        <begin position="19"/>
        <end position="46"/>
    </location>
</feature>
<dbReference type="Proteomes" id="UP001187415">
    <property type="component" value="Unassembled WGS sequence"/>
</dbReference>
<evidence type="ECO:0000313" key="3">
    <source>
        <dbReference type="Proteomes" id="UP001187415"/>
    </source>
</evidence>